<accession>A0ABW4C3Q2</accession>
<gene>
    <name evidence="3" type="ORF">ACFQ5L_10365</name>
</gene>
<dbReference type="Pfam" id="PF13731">
    <property type="entry name" value="WxL"/>
    <property type="match status" value="1"/>
</dbReference>
<dbReference type="InterPro" id="IPR027994">
    <property type="entry name" value="WxL_dom"/>
</dbReference>
<evidence type="ECO:0000313" key="4">
    <source>
        <dbReference type="Proteomes" id="UP001597188"/>
    </source>
</evidence>
<feature type="domain" description="WxL" evidence="2">
    <location>
        <begin position="47"/>
        <end position="222"/>
    </location>
</feature>
<dbReference type="EMBL" id="JBHTOJ010000038">
    <property type="protein sequence ID" value="MFD1421342.1"/>
    <property type="molecule type" value="Genomic_DNA"/>
</dbReference>
<organism evidence="3 4">
    <name type="scientific">Lactiplantibacillus songbeiensis</name>
    <dbReference type="NCBI Taxonomy" id="2559920"/>
    <lineage>
        <taxon>Bacteria</taxon>
        <taxon>Bacillati</taxon>
        <taxon>Bacillota</taxon>
        <taxon>Bacilli</taxon>
        <taxon>Lactobacillales</taxon>
        <taxon>Lactobacillaceae</taxon>
        <taxon>Lactiplantibacillus</taxon>
    </lineage>
</organism>
<protein>
    <submittedName>
        <fullName evidence="3">WxL domain-containing protein</fullName>
    </submittedName>
</protein>
<comment type="caution">
    <text evidence="3">The sequence shown here is derived from an EMBL/GenBank/DDBJ whole genome shotgun (WGS) entry which is preliminary data.</text>
</comment>
<feature type="chain" id="PRO_5045654686" evidence="1">
    <location>
        <begin position="29"/>
        <end position="229"/>
    </location>
</feature>
<sequence length="229" mass="24062">MKKLAKQLLMMSATLSMGVSTCTMLVNAAGTDSNKDSPKPDIPGISTQATEAKVSLKTNPTATVTLDSAPTFTFEALEMQASGLNEAQATVNPEPIRVSNPGFEGGWTVSASISEFEKMTPTTRPESKKPATPAPAKEFLKGASVTLYRGAILGNSASELPTAPSQVTLTKDAQPVFAAKAKAGLGRSTLHYGNSDIRLSVPEGNRTGAYTAKVTWTMAMVPETAKPRQ</sequence>
<evidence type="ECO:0000259" key="2">
    <source>
        <dbReference type="Pfam" id="PF13731"/>
    </source>
</evidence>
<keyword evidence="4" id="KW-1185">Reference proteome</keyword>
<keyword evidence="1" id="KW-0732">Signal</keyword>
<name>A0ABW4C3Q2_9LACO</name>
<dbReference type="Proteomes" id="UP001597188">
    <property type="component" value="Unassembled WGS sequence"/>
</dbReference>
<proteinExistence type="predicted"/>
<reference evidence="4" key="1">
    <citation type="journal article" date="2019" name="Int. J. Syst. Evol. Microbiol.">
        <title>The Global Catalogue of Microorganisms (GCM) 10K type strain sequencing project: providing services to taxonomists for standard genome sequencing and annotation.</title>
        <authorList>
            <consortium name="The Broad Institute Genomics Platform"/>
            <consortium name="The Broad Institute Genome Sequencing Center for Infectious Disease"/>
            <person name="Wu L."/>
            <person name="Ma J."/>
        </authorList>
    </citation>
    <scope>NUCLEOTIDE SEQUENCE [LARGE SCALE GENOMIC DNA]</scope>
    <source>
        <strain evidence="4">CCM 8931</strain>
    </source>
</reference>
<evidence type="ECO:0000313" key="3">
    <source>
        <dbReference type="EMBL" id="MFD1421342.1"/>
    </source>
</evidence>
<dbReference type="RefSeq" id="WP_137636192.1">
    <property type="nucleotide sequence ID" value="NZ_BJDL01000035.1"/>
</dbReference>
<feature type="signal peptide" evidence="1">
    <location>
        <begin position="1"/>
        <end position="28"/>
    </location>
</feature>
<evidence type="ECO:0000256" key="1">
    <source>
        <dbReference type="SAM" id="SignalP"/>
    </source>
</evidence>